<dbReference type="Proteomes" id="UP000663868">
    <property type="component" value="Unassembled WGS sequence"/>
</dbReference>
<protein>
    <submittedName>
        <fullName evidence="1">Uncharacterized protein</fullName>
    </submittedName>
</protein>
<organism evidence="1 2">
    <name type="scientific">Adineta steineri</name>
    <dbReference type="NCBI Taxonomy" id="433720"/>
    <lineage>
        <taxon>Eukaryota</taxon>
        <taxon>Metazoa</taxon>
        <taxon>Spiralia</taxon>
        <taxon>Gnathifera</taxon>
        <taxon>Rotifera</taxon>
        <taxon>Eurotatoria</taxon>
        <taxon>Bdelloidea</taxon>
        <taxon>Adinetida</taxon>
        <taxon>Adinetidae</taxon>
        <taxon>Adineta</taxon>
    </lineage>
</organism>
<dbReference type="EMBL" id="CAJOBB010011503">
    <property type="protein sequence ID" value="CAF4261856.1"/>
    <property type="molecule type" value="Genomic_DNA"/>
</dbReference>
<name>A0A820FKD6_9BILA</name>
<evidence type="ECO:0000313" key="2">
    <source>
        <dbReference type="Proteomes" id="UP000663868"/>
    </source>
</evidence>
<dbReference type="InterPro" id="IPR038826">
    <property type="entry name" value="CCDC178"/>
</dbReference>
<sequence length="176" mass="20587">EKEVVRVLQQCLQRQAATDSLNKQLFQERSNYQSEKESAIEKALALNTELASAYRDLVYTYYEIKGLLMGKLDERSDAVTRVRDRRQLNELQTRLHDALNLYLGIKNECDERQIHRLNRESHKNGLQVNQIQETVQTAVETITKFLDEQVDFEAIHQEAMLKVHRDELKAKQTVSE</sequence>
<reference evidence="1" key="1">
    <citation type="submission" date="2021-02" db="EMBL/GenBank/DDBJ databases">
        <authorList>
            <person name="Nowell W R."/>
        </authorList>
    </citation>
    <scope>NUCLEOTIDE SEQUENCE</scope>
</reference>
<gene>
    <name evidence="1" type="ORF">KXQ929_LOCUS43388</name>
</gene>
<comment type="caution">
    <text evidence="1">The sequence shown here is derived from an EMBL/GenBank/DDBJ whole genome shotgun (WGS) entry which is preliminary data.</text>
</comment>
<evidence type="ECO:0000313" key="1">
    <source>
        <dbReference type="EMBL" id="CAF4261856.1"/>
    </source>
</evidence>
<dbReference type="PANTHER" id="PTHR35088">
    <property type="entry name" value="COILED-COIL DOMAIN-CONTAINING PROTEIN 178"/>
    <property type="match status" value="1"/>
</dbReference>
<accession>A0A820FKD6</accession>
<dbReference type="AlphaFoldDB" id="A0A820FKD6"/>
<proteinExistence type="predicted"/>
<dbReference type="PANTHER" id="PTHR35088:SF1">
    <property type="entry name" value="COILED-COIL DOMAIN-CONTAINING PROTEIN 178"/>
    <property type="match status" value="1"/>
</dbReference>
<feature type="non-terminal residue" evidence="1">
    <location>
        <position position="1"/>
    </location>
</feature>